<evidence type="ECO:0000259" key="16">
    <source>
        <dbReference type="SMART" id="SM00904"/>
    </source>
</evidence>
<dbReference type="NCBIfam" id="TIGR00083">
    <property type="entry name" value="ribF"/>
    <property type="match status" value="1"/>
</dbReference>
<keyword evidence="4 15" id="KW-0285">Flavoprotein</keyword>
<protein>
    <recommendedName>
        <fullName evidence="15">Riboflavin biosynthesis protein</fullName>
    </recommendedName>
    <domain>
        <recommendedName>
            <fullName evidence="15">Riboflavin kinase</fullName>
            <ecNumber evidence="15">2.7.1.26</ecNumber>
        </recommendedName>
        <alternativeName>
            <fullName evidence="15">Flavokinase</fullName>
        </alternativeName>
    </domain>
    <domain>
        <recommendedName>
            <fullName evidence="15">FMN adenylyltransferase</fullName>
            <ecNumber evidence="15">2.7.7.2</ecNumber>
        </recommendedName>
        <alternativeName>
            <fullName evidence="15">FAD pyrophosphorylase</fullName>
        </alternativeName>
        <alternativeName>
            <fullName evidence="15">FAD synthase</fullName>
        </alternativeName>
    </domain>
</protein>
<comment type="catalytic activity">
    <reaction evidence="13 15">
        <text>riboflavin + ATP = FMN + ADP + H(+)</text>
        <dbReference type="Rhea" id="RHEA:14357"/>
        <dbReference type="ChEBI" id="CHEBI:15378"/>
        <dbReference type="ChEBI" id="CHEBI:30616"/>
        <dbReference type="ChEBI" id="CHEBI:57986"/>
        <dbReference type="ChEBI" id="CHEBI:58210"/>
        <dbReference type="ChEBI" id="CHEBI:456216"/>
        <dbReference type="EC" id="2.7.1.26"/>
    </reaction>
</comment>
<feature type="domain" description="Riboflavin kinase" evidence="16">
    <location>
        <begin position="171"/>
        <end position="296"/>
    </location>
</feature>
<evidence type="ECO:0000256" key="5">
    <source>
        <dbReference type="ARBA" id="ARBA00022643"/>
    </source>
</evidence>
<dbReference type="EC" id="2.7.7.2" evidence="15"/>
<keyword evidence="9 15" id="KW-0418">Kinase</keyword>
<keyword evidence="8 15" id="KW-0547">Nucleotide-binding</keyword>
<dbReference type="CDD" id="cd02064">
    <property type="entry name" value="FAD_synthetase_N"/>
    <property type="match status" value="1"/>
</dbReference>
<dbReference type="GO" id="GO:0003919">
    <property type="term" value="F:FMN adenylyltransferase activity"/>
    <property type="evidence" value="ECO:0007669"/>
    <property type="project" value="UniProtKB-EC"/>
</dbReference>
<keyword evidence="10 15" id="KW-0274">FAD</keyword>
<comment type="caution">
    <text evidence="17">The sequence shown here is derived from an EMBL/GenBank/DDBJ whole genome shotgun (WGS) entry which is preliminary data.</text>
</comment>
<dbReference type="NCBIfam" id="NF004162">
    <property type="entry name" value="PRK05627.1-5"/>
    <property type="match status" value="1"/>
</dbReference>
<keyword evidence="5 15" id="KW-0288">FMN</keyword>
<keyword evidence="18" id="KW-1185">Reference proteome</keyword>
<dbReference type="EMBL" id="JAZHOU010000001">
    <property type="protein sequence ID" value="MEF3078001.1"/>
    <property type="molecule type" value="Genomic_DNA"/>
</dbReference>
<organism evidence="17 18">
    <name type="scientific">Winogradskyella poriferorum</name>
    <dbReference type="NCBI Taxonomy" id="307627"/>
    <lineage>
        <taxon>Bacteria</taxon>
        <taxon>Pseudomonadati</taxon>
        <taxon>Bacteroidota</taxon>
        <taxon>Flavobacteriia</taxon>
        <taxon>Flavobacteriales</taxon>
        <taxon>Flavobacteriaceae</taxon>
        <taxon>Winogradskyella</taxon>
    </lineage>
</organism>
<dbReference type="InterPro" id="IPR015865">
    <property type="entry name" value="Riboflavin_kinase_bac/euk"/>
</dbReference>
<dbReference type="RefSeq" id="WP_331808808.1">
    <property type="nucleotide sequence ID" value="NZ_JAZHOU010000001.1"/>
</dbReference>
<dbReference type="NCBIfam" id="TIGR00125">
    <property type="entry name" value="cyt_tran_rel"/>
    <property type="match status" value="1"/>
</dbReference>
<evidence type="ECO:0000256" key="4">
    <source>
        <dbReference type="ARBA" id="ARBA00022630"/>
    </source>
</evidence>
<reference evidence="17 18" key="1">
    <citation type="submission" date="2024-02" db="EMBL/GenBank/DDBJ databases">
        <title>Winogradskyella poriferorum JCM 12885.</title>
        <authorList>
            <person name="Zhang D.-F."/>
            <person name="Fu Z.-Y."/>
        </authorList>
    </citation>
    <scope>NUCLEOTIDE SEQUENCE [LARGE SCALE GENOMIC DNA]</scope>
    <source>
        <strain evidence="17 18">JCM 12885</strain>
    </source>
</reference>
<comment type="pathway">
    <text evidence="2 15">Cofactor biosynthesis; FAD biosynthesis; FAD from FMN: step 1/1.</text>
</comment>
<dbReference type="Gene3D" id="2.40.30.30">
    <property type="entry name" value="Riboflavin kinase-like"/>
    <property type="match status" value="1"/>
</dbReference>
<dbReference type="PANTHER" id="PTHR22749:SF6">
    <property type="entry name" value="RIBOFLAVIN KINASE"/>
    <property type="match status" value="1"/>
</dbReference>
<dbReference type="InterPro" id="IPR023468">
    <property type="entry name" value="Riboflavin_kinase"/>
</dbReference>
<gene>
    <name evidence="17" type="ORF">V1468_03205</name>
</gene>
<proteinExistence type="inferred from homology"/>
<dbReference type="Pfam" id="PF06574">
    <property type="entry name" value="FAD_syn"/>
    <property type="match status" value="1"/>
</dbReference>
<dbReference type="InterPro" id="IPR014729">
    <property type="entry name" value="Rossmann-like_a/b/a_fold"/>
</dbReference>
<comment type="function">
    <text evidence="1">Catalyzes the phosphorylation of riboflavin to FMN followed by the adenylation of FMN to FAD.</text>
</comment>
<keyword evidence="12" id="KW-0511">Multifunctional enzyme</keyword>
<dbReference type="PIRSF" id="PIRSF004491">
    <property type="entry name" value="FAD_Synth"/>
    <property type="match status" value="1"/>
</dbReference>
<dbReference type="Pfam" id="PF01687">
    <property type="entry name" value="Flavokinase"/>
    <property type="match status" value="1"/>
</dbReference>
<dbReference type="NCBIfam" id="NF004160">
    <property type="entry name" value="PRK05627.1-3"/>
    <property type="match status" value="1"/>
</dbReference>
<evidence type="ECO:0000256" key="7">
    <source>
        <dbReference type="ARBA" id="ARBA00022695"/>
    </source>
</evidence>
<dbReference type="InterPro" id="IPR004821">
    <property type="entry name" value="Cyt_trans-like"/>
</dbReference>
<dbReference type="SUPFAM" id="SSF52374">
    <property type="entry name" value="Nucleotidylyl transferase"/>
    <property type="match status" value="1"/>
</dbReference>
<dbReference type="SMART" id="SM00904">
    <property type="entry name" value="Flavokinase"/>
    <property type="match status" value="1"/>
</dbReference>
<dbReference type="InterPro" id="IPR023465">
    <property type="entry name" value="Riboflavin_kinase_dom_sf"/>
</dbReference>
<evidence type="ECO:0000256" key="1">
    <source>
        <dbReference type="ARBA" id="ARBA00002121"/>
    </source>
</evidence>
<evidence type="ECO:0000256" key="2">
    <source>
        <dbReference type="ARBA" id="ARBA00004726"/>
    </source>
</evidence>
<name>A0ABU7W1Z2_9FLAO</name>
<dbReference type="Proteomes" id="UP001356704">
    <property type="component" value="Unassembled WGS sequence"/>
</dbReference>
<evidence type="ECO:0000313" key="17">
    <source>
        <dbReference type="EMBL" id="MEF3078001.1"/>
    </source>
</evidence>
<accession>A0ABU7W1Z2</accession>
<comment type="catalytic activity">
    <reaction evidence="14 15">
        <text>FMN + ATP + H(+) = FAD + diphosphate</text>
        <dbReference type="Rhea" id="RHEA:17237"/>
        <dbReference type="ChEBI" id="CHEBI:15378"/>
        <dbReference type="ChEBI" id="CHEBI:30616"/>
        <dbReference type="ChEBI" id="CHEBI:33019"/>
        <dbReference type="ChEBI" id="CHEBI:57692"/>
        <dbReference type="ChEBI" id="CHEBI:58210"/>
        <dbReference type="EC" id="2.7.7.2"/>
    </reaction>
</comment>
<dbReference type="Gene3D" id="3.40.50.620">
    <property type="entry name" value="HUPs"/>
    <property type="match status" value="1"/>
</dbReference>
<dbReference type="EC" id="2.7.1.26" evidence="15"/>
<evidence type="ECO:0000256" key="11">
    <source>
        <dbReference type="ARBA" id="ARBA00022840"/>
    </source>
</evidence>
<dbReference type="PANTHER" id="PTHR22749">
    <property type="entry name" value="RIBOFLAVIN KINASE/FMN ADENYLYLTRANSFERASE"/>
    <property type="match status" value="1"/>
</dbReference>
<dbReference type="InterPro" id="IPR002606">
    <property type="entry name" value="Riboflavin_kinase_bac"/>
</dbReference>
<comment type="pathway">
    <text evidence="3 15">Cofactor biosynthesis; FMN biosynthesis; FMN from riboflavin (ATP route): step 1/1.</text>
</comment>
<keyword evidence="7 15" id="KW-0548">Nucleotidyltransferase</keyword>
<evidence type="ECO:0000256" key="12">
    <source>
        <dbReference type="ARBA" id="ARBA00023268"/>
    </source>
</evidence>
<evidence type="ECO:0000256" key="3">
    <source>
        <dbReference type="ARBA" id="ARBA00005201"/>
    </source>
</evidence>
<keyword evidence="6 15" id="KW-0808">Transferase</keyword>
<evidence type="ECO:0000256" key="8">
    <source>
        <dbReference type="ARBA" id="ARBA00022741"/>
    </source>
</evidence>
<dbReference type="GO" id="GO:0008531">
    <property type="term" value="F:riboflavin kinase activity"/>
    <property type="evidence" value="ECO:0007669"/>
    <property type="project" value="UniProtKB-EC"/>
</dbReference>
<evidence type="ECO:0000256" key="13">
    <source>
        <dbReference type="ARBA" id="ARBA00047880"/>
    </source>
</evidence>
<comment type="similarity">
    <text evidence="15">Belongs to the ribF family.</text>
</comment>
<evidence type="ECO:0000256" key="6">
    <source>
        <dbReference type="ARBA" id="ARBA00022679"/>
    </source>
</evidence>
<sequence>MKSEKILTIGTYDGVHIGHQKILKRVVALAQKEELVPTVLTLFPHPRMVLQKDDTIKLLNTIDERIELLKTIGIEKVIVKEFTKEFANLSAKDYVEQILVEELNTKQIVIGYDHHFGKNRSANIDDLKIFAKEFNFKVEEISAQEIEDVTVSSTKIREALNNGHIEIVNAYLGYNYFISGEVVKGKGIGRTLDYPTANIHIKESYKLIPRDGVYVVKSVIDNTTIFGMMNIGTNPTVSGKSRSIEVHFFNFDKDIYGKNLKIEFLHWLRSEQKFESLEALKKQLNIDMTDALDHIKTINA</sequence>
<evidence type="ECO:0000256" key="15">
    <source>
        <dbReference type="PIRNR" id="PIRNR004491"/>
    </source>
</evidence>
<dbReference type="InterPro" id="IPR015864">
    <property type="entry name" value="FAD_synthase"/>
</dbReference>
<dbReference type="SUPFAM" id="SSF82114">
    <property type="entry name" value="Riboflavin kinase-like"/>
    <property type="match status" value="1"/>
</dbReference>
<keyword evidence="11 15" id="KW-0067">ATP-binding</keyword>
<evidence type="ECO:0000256" key="9">
    <source>
        <dbReference type="ARBA" id="ARBA00022777"/>
    </source>
</evidence>
<evidence type="ECO:0000313" key="18">
    <source>
        <dbReference type="Proteomes" id="UP001356704"/>
    </source>
</evidence>
<evidence type="ECO:0000256" key="10">
    <source>
        <dbReference type="ARBA" id="ARBA00022827"/>
    </source>
</evidence>
<evidence type="ECO:0000256" key="14">
    <source>
        <dbReference type="ARBA" id="ARBA00049494"/>
    </source>
</evidence>